<name>A0A426QMB2_9GAMM</name>
<comment type="caution">
    <text evidence="2">The sequence shown here is derived from an EMBL/GenBank/DDBJ whole genome shotgun (WGS) entry which is preliminary data.</text>
</comment>
<dbReference type="EMBL" id="QZMU01000001">
    <property type="protein sequence ID" value="RRQ22904.1"/>
    <property type="molecule type" value="Genomic_DNA"/>
</dbReference>
<protein>
    <submittedName>
        <fullName evidence="2">Uncharacterized protein</fullName>
    </submittedName>
</protein>
<proteinExistence type="predicted"/>
<gene>
    <name evidence="2" type="ORF">D6C00_13860</name>
</gene>
<evidence type="ECO:0000313" key="3">
    <source>
        <dbReference type="Proteomes" id="UP000287798"/>
    </source>
</evidence>
<reference evidence="2 3" key="1">
    <citation type="journal article" date="2010" name="Int. J. Syst. Evol. Microbiol.">
        <title>Thiohalobacter thiocyanaticus gen. nov., sp. nov., a moderately halophilic, sulfur-oxidizing gammaproteobacterium from hypersaline lakes, that utilizes thiocyanate.</title>
        <authorList>
            <person name="Sorokin D.Y."/>
            <person name="Kovaleva O.L."/>
            <person name="Tourova T.P."/>
            <person name="Muyzer G."/>
        </authorList>
    </citation>
    <scope>NUCLEOTIDE SEQUENCE [LARGE SCALE GENOMIC DNA]</scope>
    <source>
        <strain evidence="2 3">Hrh1</strain>
    </source>
</reference>
<dbReference type="Proteomes" id="UP000287798">
    <property type="component" value="Unassembled WGS sequence"/>
</dbReference>
<organism evidence="2 3">
    <name type="scientific">Thiohalobacter thiocyanaticus</name>
    <dbReference type="NCBI Taxonomy" id="585455"/>
    <lineage>
        <taxon>Bacteria</taxon>
        <taxon>Pseudomonadati</taxon>
        <taxon>Pseudomonadota</taxon>
        <taxon>Gammaproteobacteria</taxon>
        <taxon>Thiohalobacterales</taxon>
        <taxon>Thiohalobacteraceae</taxon>
        <taxon>Thiohalobacter</taxon>
    </lineage>
</organism>
<accession>A0A426QMB2</accession>
<dbReference type="RefSeq" id="WP_125182245.1">
    <property type="nucleotide sequence ID" value="NZ_QZMU01000001.1"/>
</dbReference>
<evidence type="ECO:0000256" key="1">
    <source>
        <dbReference type="SAM" id="MobiDB-lite"/>
    </source>
</evidence>
<feature type="region of interest" description="Disordered" evidence="1">
    <location>
        <begin position="80"/>
        <end position="100"/>
    </location>
</feature>
<sequence>MNEQLRGHCVKVDEASSFFDLTNAVSMELEQARQTLLVLTGNDDFASMSKQAVSALLWSISNNIERADALGDRLARIGTDLSEGDYGKGDSPADGAQATQ</sequence>
<dbReference type="AlphaFoldDB" id="A0A426QMB2"/>
<keyword evidence="3" id="KW-1185">Reference proteome</keyword>
<evidence type="ECO:0000313" key="2">
    <source>
        <dbReference type="EMBL" id="RRQ22904.1"/>
    </source>
</evidence>